<organism evidence="1 2">
    <name type="scientific">Ambispora leptoticha</name>
    <dbReference type="NCBI Taxonomy" id="144679"/>
    <lineage>
        <taxon>Eukaryota</taxon>
        <taxon>Fungi</taxon>
        <taxon>Fungi incertae sedis</taxon>
        <taxon>Mucoromycota</taxon>
        <taxon>Glomeromycotina</taxon>
        <taxon>Glomeromycetes</taxon>
        <taxon>Archaeosporales</taxon>
        <taxon>Ambisporaceae</taxon>
        <taxon>Ambispora</taxon>
    </lineage>
</organism>
<protein>
    <submittedName>
        <fullName evidence="1">13987_t:CDS:1</fullName>
    </submittedName>
</protein>
<dbReference type="AlphaFoldDB" id="A0A9N9F751"/>
<evidence type="ECO:0000313" key="2">
    <source>
        <dbReference type="Proteomes" id="UP000789508"/>
    </source>
</evidence>
<gene>
    <name evidence="1" type="ORF">ALEPTO_LOCUS4136</name>
</gene>
<name>A0A9N9F751_9GLOM</name>
<sequence length="85" mass="9356">MSNTSINIIQSKFKDHIQRTSYKASKKLAIINEAKKFGILTAACQLGIDQSMVSCAGKISAYPAAEKELLKWINEFCLVGITMMA</sequence>
<evidence type="ECO:0000313" key="1">
    <source>
        <dbReference type="EMBL" id="CAG8514301.1"/>
    </source>
</evidence>
<accession>A0A9N9F751</accession>
<dbReference type="EMBL" id="CAJVPS010000895">
    <property type="protein sequence ID" value="CAG8514301.1"/>
    <property type="molecule type" value="Genomic_DNA"/>
</dbReference>
<keyword evidence="2" id="KW-1185">Reference proteome</keyword>
<dbReference type="OrthoDB" id="2436522at2759"/>
<proteinExistence type="predicted"/>
<feature type="non-terminal residue" evidence="1">
    <location>
        <position position="1"/>
    </location>
</feature>
<dbReference type="Proteomes" id="UP000789508">
    <property type="component" value="Unassembled WGS sequence"/>
</dbReference>
<reference evidence="1" key="1">
    <citation type="submission" date="2021-06" db="EMBL/GenBank/DDBJ databases">
        <authorList>
            <person name="Kallberg Y."/>
            <person name="Tangrot J."/>
            <person name="Rosling A."/>
        </authorList>
    </citation>
    <scope>NUCLEOTIDE SEQUENCE</scope>
    <source>
        <strain evidence="1">FL130A</strain>
    </source>
</reference>
<comment type="caution">
    <text evidence="1">The sequence shown here is derived from an EMBL/GenBank/DDBJ whole genome shotgun (WGS) entry which is preliminary data.</text>
</comment>